<keyword evidence="2" id="KW-0805">Transcription regulation</keyword>
<evidence type="ECO:0000256" key="1">
    <source>
        <dbReference type="ARBA" id="ARBA00009437"/>
    </source>
</evidence>
<dbReference type="SUPFAM" id="SSF46785">
    <property type="entry name" value="Winged helix' DNA-binding domain"/>
    <property type="match status" value="1"/>
</dbReference>
<evidence type="ECO:0000313" key="9">
    <source>
        <dbReference type="Proteomes" id="UP000275024"/>
    </source>
</evidence>
<organism evidence="6 9">
    <name type="scientific">Streptomyces radicis</name>
    <dbReference type="NCBI Taxonomy" id="1750517"/>
    <lineage>
        <taxon>Bacteria</taxon>
        <taxon>Bacillati</taxon>
        <taxon>Actinomycetota</taxon>
        <taxon>Actinomycetes</taxon>
        <taxon>Kitasatosporales</taxon>
        <taxon>Streptomycetaceae</taxon>
        <taxon>Streptomyces</taxon>
    </lineage>
</organism>
<feature type="domain" description="HTH lysR-type" evidence="5">
    <location>
        <begin position="1"/>
        <end position="58"/>
    </location>
</feature>
<dbReference type="PRINTS" id="PR00039">
    <property type="entry name" value="HTHLYSR"/>
</dbReference>
<dbReference type="PANTHER" id="PTHR30419">
    <property type="entry name" value="HTH-TYPE TRANSCRIPTIONAL REGULATOR YBHD"/>
    <property type="match status" value="1"/>
</dbReference>
<dbReference type="CDD" id="cd08436">
    <property type="entry name" value="PBP2_LTTR_like_3"/>
    <property type="match status" value="1"/>
</dbReference>
<keyword evidence="8" id="KW-1185">Reference proteome</keyword>
<dbReference type="EMBL" id="RBDY01000035">
    <property type="protein sequence ID" value="RKN15078.1"/>
    <property type="molecule type" value="Genomic_DNA"/>
</dbReference>
<dbReference type="RefSeq" id="WP_120700040.1">
    <property type="nucleotide sequence ID" value="NZ_RBDX01000017.1"/>
</dbReference>
<keyword evidence="4" id="KW-0804">Transcription</keyword>
<dbReference type="Pfam" id="PF03466">
    <property type="entry name" value="LysR_substrate"/>
    <property type="match status" value="1"/>
</dbReference>
<dbReference type="InterPro" id="IPR036388">
    <property type="entry name" value="WH-like_DNA-bd_sf"/>
</dbReference>
<dbReference type="InterPro" id="IPR036390">
    <property type="entry name" value="WH_DNA-bd_sf"/>
</dbReference>
<dbReference type="InterPro" id="IPR005119">
    <property type="entry name" value="LysR_subst-bd"/>
</dbReference>
<dbReference type="EMBL" id="RBDX01000017">
    <property type="protein sequence ID" value="RKN07017.1"/>
    <property type="molecule type" value="Genomic_DNA"/>
</dbReference>
<evidence type="ECO:0000256" key="2">
    <source>
        <dbReference type="ARBA" id="ARBA00023015"/>
    </source>
</evidence>
<comment type="similarity">
    <text evidence="1">Belongs to the LysR transcriptional regulatory family.</text>
</comment>
<dbReference type="InterPro" id="IPR000847">
    <property type="entry name" value="LysR_HTH_N"/>
</dbReference>
<dbReference type="AlphaFoldDB" id="A0A3A9WLI7"/>
<dbReference type="Proteomes" id="UP000275024">
    <property type="component" value="Unassembled WGS sequence"/>
</dbReference>
<dbReference type="Gene3D" id="1.10.10.10">
    <property type="entry name" value="Winged helix-like DNA-binding domain superfamily/Winged helix DNA-binding domain"/>
    <property type="match status" value="1"/>
</dbReference>
<dbReference type="Gene3D" id="3.40.190.290">
    <property type="match status" value="1"/>
</dbReference>
<accession>A0A3A9WLI7</accession>
<reference evidence="8 9" key="1">
    <citation type="submission" date="2018-09" db="EMBL/GenBank/DDBJ databases">
        <title>Streptomyces sp. nov. DS1-2, an endophytic actinomycete isolated from roots of Dendrobium scabrilingue.</title>
        <authorList>
            <person name="Kuncharoen N."/>
            <person name="Kudo T."/>
            <person name="Ohkuma M."/>
            <person name="Yuki M."/>
            <person name="Tanasupawat S."/>
        </authorList>
    </citation>
    <scope>NUCLEOTIDE SEQUENCE [LARGE SCALE GENOMIC DNA]</scope>
    <source>
        <strain evidence="6 9">AZ1-7</strain>
        <strain evidence="7 8">DS1-2</strain>
    </source>
</reference>
<dbReference type="GO" id="GO:0003677">
    <property type="term" value="F:DNA binding"/>
    <property type="evidence" value="ECO:0007669"/>
    <property type="project" value="UniProtKB-KW"/>
</dbReference>
<protein>
    <submittedName>
        <fullName evidence="6">LysR family transcriptional regulator</fullName>
    </submittedName>
</protein>
<proteinExistence type="inferred from homology"/>
<evidence type="ECO:0000256" key="3">
    <source>
        <dbReference type="ARBA" id="ARBA00023125"/>
    </source>
</evidence>
<dbReference type="InterPro" id="IPR050950">
    <property type="entry name" value="HTH-type_LysR_regulators"/>
</dbReference>
<evidence type="ECO:0000313" key="8">
    <source>
        <dbReference type="Proteomes" id="UP000268652"/>
    </source>
</evidence>
<dbReference type="PROSITE" id="PS50931">
    <property type="entry name" value="HTH_LYSR"/>
    <property type="match status" value="1"/>
</dbReference>
<dbReference type="Proteomes" id="UP000268652">
    <property type="component" value="Unassembled WGS sequence"/>
</dbReference>
<evidence type="ECO:0000313" key="6">
    <source>
        <dbReference type="EMBL" id="RKN07017.1"/>
    </source>
</evidence>
<dbReference type="Pfam" id="PF00126">
    <property type="entry name" value="HTH_1"/>
    <property type="match status" value="1"/>
</dbReference>
<dbReference type="GO" id="GO:0005829">
    <property type="term" value="C:cytosol"/>
    <property type="evidence" value="ECO:0007669"/>
    <property type="project" value="TreeGrafter"/>
</dbReference>
<name>A0A3A9WLI7_9ACTN</name>
<dbReference type="FunFam" id="1.10.10.10:FF:000001">
    <property type="entry name" value="LysR family transcriptional regulator"/>
    <property type="match status" value="1"/>
</dbReference>
<keyword evidence="3" id="KW-0238">DNA-binding</keyword>
<evidence type="ECO:0000259" key="5">
    <source>
        <dbReference type="PROSITE" id="PS50931"/>
    </source>
</evidence>
<dbReference type="GO" id="GO:0003700">
    <property type="term" value="F:DNA-binding transcription factor activity"/>
    <property type="evidence" value="ECO:0007669"/>
    <property type="project" value="InterPro"/>
</dbReference>
<sequence length="291" mass="31363">MELRHLEYFVAVAEERHFTRAARRLMISQSGLSASVRALEHELGAPLFVRSTRSVELTAAGRALLAEATRALSSVRAAKEAVAAVQGLVRGVLSIGTEQCIAGVDMPALLARFRSEHPAVEIRLRQAGATALVDDVAAGRLDLAFAAVCGRPPEGVRLLPMARAPMVVLCHPGHRLAEAGKVAWDELGDEVFVDFHPDWGARVVTDRAFAESRVHRGVALEVNDVHSLIDLVHHGLGIAVVPRPLARKEHAAGLRALDLVGAEEQTWEVAAVLPDEDRLSPAARELLTYLA</sequence>
<comment type="caution">
    <text evidence="6">The sequence shown here is derived from an EMBL/GenBank/DDBJ whole genome shotgun (WGS) entry which is preliminary data.</text>
</comment>
<evidence type="ECO:0000313" key="7">
    <source>
        <dbReference type="EMBL" id="RKN15078.1"/>
    </source>
</evidence>
<dbReference type="SUPFAM" id="SSF53850">
    <property type="entry name" value="Periplasmic binding protein-like II"/>
    <property type="match status" value="1"/>
</dbReference>
<gene>
    <name evidence="7" type="ORF">D7318_28070</name>
    <name evidence="6" type="ORF">D7319_20200</name>
</gene>
<dbReference type="OrthoDB" id="3181812at2"/>
<evidence type="ECO:0000256" key="4">
    <source>
        <dbReference type="ARBA" id="ARBA00023163"/>
    </source>
</evidence>
<dbReference type="PANTHER" id="PTHR30419:SF31">
    <property type="entry name" value="BLR3139 PROTEIN"/>
    <property type="match status" value="1"/>
</dbReference>